<name>A0ABX7YP19_9STRE</name>
<dbReference type="CDD" id="cd16914">
    <property type="entry name" value="EcfT"/>
    <property type="match status" value="1"/>
</dbReference>
<reference evidence="7 8" key="1">
    <citation type="submission" date="2021-04" db="EMBL/GenBank/DDBJ databases">
        <title>Complete genome sequence of a novel Streptococcus species.</title>
        <authorList>
            <person name="Teng J.L.L."/>
        </authorList>
    </citation>
    <scope>NUCLEOTIDE SEQUENCE [LARGE SCALE GENOMIC DNA]</scope>
    <source>
        <strain evidence="7 8">HKU75</strain>
    </source>
</reference>
<feature type="transmembrane region" description="Helical" evidence="6">
    <location>
        <begin position="47"/>
        <end position="67"/>
    </location>
</feature>
<feature type="transmembrane region" description="Helical" evidence="6">
    <location>
        <begin position="201"/>
        <end position="218"/>
    </location>
</feature>
<evidence type="ECO:0000256" key="6">
    <source>
        <dbReference type="SAM" id="Phobius"/>
    </source>
</evidence>
<organism evidence="7 8">
    <name type="scientific">Streptococcus oriscaviae</name>
    <dbReference type="NCBI Taxonomy" id="2781599"/>
    <lineage>
        <taxon>Bacteria</taxon>
        <taxon>Bacillati</taxon>
        <taxon>Bacillota</taxon>
        <taxon>Bacilli</taxon>
        <taxon>Lactobacillales</taxon>
        <taxon>Streptococcaceae</taxon>
        <taxon>Streptococcus</taxon>
    </lineage>
</organism>
<sequence length="219" mass="24724">MRFDARSKIILVVASSLTYGLRLGFLQTAYLVIGMSMLFLLSGKKKMAVVALVGFLGLGCVSRLSVLPDWLSHLSFVLGYIWVPLLAGHFLLMTTSSYELVHALRKWHLPEALLLVLGVMSRFLPAIKQDARHIHAALMVRGIFLGKRDMFLRPHLYLECFVVPLMMSLLRTAQDLTLATLTKGLALKGKPSEFVKSSWTWLDWSLCLWSLSFLLFLLK</sequence>
<dbReference type="EMBL" id="CP073084">
    <property type="protein sequence ID" value="QUE55218.1"/>
    <property type="molecule type" value="Genomic_DNA"/>
</dbReference>
<feature type="transmembrane region" description="Helical" evidence="6">
    <location>
        <begin position="74"/>
        <end position="95"/>
    </location>
</feature>
<evidence type="ECO:0000256" key="4">
    <source>
        <dbReference type="ARBA" id="ARBA00022989"/>
    </source>
</evidence>
<dbReference type="PANTHER" id="PTHR34857:SF2">
    <property type="entry name" value="SLL0384 PROTEIN"/>
    <property type="match status" value="1"/>
</dbReference>
<dbReference type="InterPro" id="IPR051611">
    <property type="entry name" value="ECF_transporter_component"/>
</dbReference>
<evidence type="ECO:0000256" key="2">
    <source>
        <dbReference type="ARBA" id="ARBA00022475"/>
    </source>
</evidence>
<dbReference type="InterPro" id="IPR003339">
    <property type="entry name" value="ABC/ECF_trnsptr_transmembrane"/>
</dbReference>
<gene>
    <name evidence="7" type="ORF">INT76_04915</name>
</gene>
<evidence type="ECO:0000256" key="5">
    <source>
        <dbReference type="ARBA" id="ARBA00023136"/>
    </source>
</evidence>
<keyword evidence="4 6" id="KW-1133">Transmembrane helix</keyword>
<keyword evidence="2" id="KW-1003">Cell membrane</keyword>
<dbReference type="Pfam" id="PF02361">
    <property type="entry name" value="CbiQ"/>
    <property type="match status" value="1"/>
</dbReference>
<dbReference type="Proteomes" id="UP000677616">
    <property type="component" value="Chromosome"/>
</dbReference>
<proteinExistence type="predicted"/>
<protein>
    <submittedName>
        <fullName evidence="7">Energy-coupling factor transporter transmembrane protein EcfT</fullName>
    </submittedName>
</protein>
<evidence type="ECO:0000256" key="1">
    <source>
        <dbReference type="ARBA" id="ARBA00004141"/>
    </source>
</evidence>
<evidence type="ECO:0000313" key="7">
    <source>
        <dbReference type="EMBL" id="QUE55218.1"/>
    </source>
</evidence>
<dbReference type="RefSeq" id="WP_212572781.1">
    <property type="nucleotide sequence ID" value="NZ_CP073084.1"/>
</dbReference>
<comment type="subcellular location">
    <subcellularLocation>
        <location evidence="1">Membrane</location>
        <topology evidence="1">Multi-pass membrane protein</topology>
    </subcellularLocation>
</comment>
<dbReference type="PANTHER" id="PTHR34857">
    <property type="entry name" value="SLL0384 PROTEIN"/>
    <property type="match status" value="1"/>
</dbReference>
<keyword evidence="8" id="KW-1185">Reference proteome</keyword>
<evidence type="ECO:0000313" key="8">
    <source>
        <dbReference type="Proteomes" id="UP000677616"/>
    </source>
</evidence>
<evidence type="ECO:0000256" key="3">
    <source>
        <dbReference type="ARBA" id="ARBA00022692"/>
    </source>
</evidence>
<accession>A0ABX7YP19</accession>
<feature type="transmembrane region" description="Helical" evidence="6">
    <location>
        <begin position="21"/>
        <end position="41"/>
    </location>
</feature>
<keyword evidence="5 6" id="KW-0472">Membrane</keyword>
<keyword evidence="3 6" id="KW-0812">Transmembrane</keyword>